<dbReference type="InterPro" id="IPR029045">
    <property type="entry name" value="ClpP/crotonase-like_dom_sf"/>
</dbReference>
<accession>A0A918X1V7</accession>
<dbReference type="Gene3D" id="3.90.226.10">
    <property type="entry name" value="2-enoyl-CoA Hydratase, Chain A, domain 1"/>
    <property type="match status" value="1"/>
</dbReference>
<evidence type="ECO:0000259" key="1">
    <source>
        <dbReference type="SMART" id="SM00245"/>
    </source>
</evidence>
<dbReference type="PANTHER" id="PTHR11261">
    <property type="entry name" value="INTERPHOTORECEPTOR RETINOID-BINDING PROTEIN"/>
    <property type="match status" value="1"/>
</dbReference>
<reference evidence="2" key="1">
    <citation type="journal article" date="2014" name="Int. J. Syst. Evol. Microbiol.">
        <title>Complete genome sequence of Corynebacterium casei LMG S-19264T (=DSM 44701T), isolated from a smear-ripened cheese.</title>
        <authorList>
            <consortium name="US DOE Joint Genome Institute (JGI-PGF)"/>
            <person name="Walter F."/>
            <person name="Albersmeier A."/>
            <person name="Kalinowski J."/>
            <person name="Ruckert C."/>
        </authorList>
    </citation>
    <scope>NUCLEOTIDE SEQUENCE</scope>
    <source>
        <strain evidence="2">JCM 4637</strain>
    </source>
</reference>
<dbReference type="GO" id="GO:0006508">
    <property type="term" value="P:proteolysis"/>
    <property type="evidence" value="ECO:0007669"/>
    <property type="project" value="InterPro"/>
</dbReference>
<evidence type="ECO:0000313" key="2">
    <source>
        <dbReference type="EMBL" id="GHD04369.1"/>
    </source>
</evidence>
<dbReference type="Pfam" id="PF14684">
    <property type="entry name" value="Tricorn_C1"/>
    <property type="match status" value="1"/>
</dbReference>
<dbReference type="CDD" id="cd07563">
    <property type="entry name" value="Peptidase_S41_IRBP"/>
    <property type="match status" value="1"/>
</dbReference>
<name>A0A918X1V7_9ACTN</name>
<feature type="domain" description="Tail specific protease" evidence="1">
    <location>
        <begin position="223"/>
        <end position="434"/>
    </location>
</feature>
<comment type="caution">
    <text evidence="2">The sequence shown here is derived from an EMBL/GenBank/DDBJ whole genome shotgun (WGS) entry which is preliminary data.</text>
</comment>
<proteinExistence type="predicted"/>
<evidence type="ECO:0000313" key="3">
    <source>
        <dbReference type="Proteomes" id="UP000638353"/>
    </source>
</evidence>
<dbReference type="Pfam" id="PF03572">
    <property type="entry name" value="Peptidase_S41"/>
    <property type="match status" value="1"/>
</dbReference>
<dbReference type="EMBL" id="BMVC01000011">
    <property type="protein sequence ID" value="GHD04369.1"/>
    <property type="molecule type" value="Genomic_DNA"/>
</dbReference>
<dbReference type="Proteomes" id="UP000638353">
    <property type="component" value="Unassembled WGS sequence"/>
</dbReference>
<dbReference type="SMART" id="SM00245">
    <property type="entry name" value="TSPc"/>
    <property type="match status" value="1"/>
</dbReference>
<dbReference type="PANTHER" id="PTHR11261:SF3">
    <property type="entry name" value="RETINOL-BINDING PROTEIN 3"/>
    <property type="match status" value="1"/>
</dbReference>
<sequence length="460" mass="49767">MVLAVVSTGAFAGASAQEKQPEVRTTLEGVWRSDGYAQYVTVRQGELLTYEFSAAGCHPSGLSLTADKAPPSTGTPFRDAAGARGLTLRATGKDRARLAPAGSVGERSLERVRALPADCTRTPATDPVHTFDVFWSALRENYPFFAAKGVDWDAVRAKYRPQVTKNTSDDRLFQILGAMIEPLHDMHTQLRDLPNERGTLNMRPGTPYPADVPKFLARVEAASKPQLPAKVQEFAGGQIQYADLSTPGIGYLRITSFAGYAKGRDADADAAVLDRALAEIFTAERVRGMRGLVVDLRVNGGGSDALGIKIAQRLTDRTYTAYTKVARNDPDNAASWTAPQPIRVRPAKGPRFTGPVALLGGPLTISAGESFAQSLLPRSPAPIRIGEPTQGVFSDTMEWHLPNGWVLTVPNEKFLTARGTTYDGAGIPPTHPEPVYAEADLTNHRDPGLKRAVRELDRIR</sequence>
<organism evidence="2 3">
    <name type="scientific">Streptomyces finlayi</name>
    <dbReference type="NCBI Taxonomy" id="67296"/>
    <lineage>
        <taxon>Bacteria</taxon>
        <taxon>Bacillati</taxon>
        <taxon>Actinomycetota</taxon>
        <taxon>Actinomycetes</taxon>
        <taxon>Kitasatosporales</taxon>
        <taxon>Streptomycetaceae</taxon>
        <taxon>Streptomyces</taxon>
    </lineage>
</organism>
<protein>
    <submittedName>
        <fullName evidence="2">Peptidase</fullName>
    </submittedName>
</protein>
<dbReference type="Gene3D" id="3.30.750.44">
    <property type="match status" value="1"/>
</dbReference>
<dbReference type="InterPro" id="IPR028204">
    <property type="entry name" value="Tricorn_C1"/>
</dbReference>
<dbReference type="SUPFAM" id="SSF52096">
    <property type="entry name" value="ClpP/crotonase"/>
    <property type="match status" value="1"/>
</dbReference>
<reference evidence="2" key="2">
    <citation type="submission" date="2020-09" db="EMBL/GenBank/DDBJ databases">
        <authorList>
            <person name="Sun Q."/>
            <person name="Ohkuma M."/>
        </authorList>
    </citation>
    <scope>NUCLEOTIDE SEQUENCE</scope>
    <source>
        <strain evidence="2">JCM 4637</strain>
    </source>
</reference>
<dbReference type="AlphaFoldDB" id="A0A918X1V7"/>
<gene>
    <name evidence="2" type="ORF">GCM10010334_53090</name>
</gene>
<dbReference type="InterPro" id="IPR005151">
    <property type="entry name" value="Tail-specific_protease"/>
</dbReference>
<dbReference type="GO" id="GO:0008236">
    <property type="term" value="F:serine-type peptidase activity"/>
    <property type="evidence" value="ECO:0007669"/>
    <property type="project" value="InterPro"/>
</dbReference>